<evidence type="ECO:0000313" key="2">
    <source>
        <dbReference type="EMBL" id="HJA72189.1"/>
    </source>
</evidence>
<sequence>MRILMLGNSFTFYNDMPSMLAELTGAEVVHHTRGGARLAEQLNPETQMGAKTLEALEKEAWDYVVLQEMSNGPITSRESFLNSVASLCEKIRAAGATPILYATWAYRKDCDKLEEMGLEYDVMAAQLSEAYHEAADQNEALIAEVGKRFYEQAGKTELYAEDGKHPNEVGSRLAAETIAAVIAADQEKKKTAAVCLEISEKVGDNDTRLRILYMYQLLLKYTDEDHPLTTNEIRALMEKEHGITMHRTTVSSDVELLTYAGYPIQVKRSRANKYFLEEGKFQLAELKVLIDAVESSKFITEKKSEALVAKLISLTSESNASVLTRHLYPSGRVKSGNEKGYYIVDAINQAINSCRRISFLYTDFDGRKRQILRNNGNPYTVSPYALVWNGDYYYLVGWYHEKERMSTFRVDRILTQPVILREAAQPEPENFDIGIYTKEVFRMYDTEEPQQVTLFCDNSVMKGVIDKFGMDIKVQVRDEEHFSTKVMVCASPTFYSWVFQWGGKIKITAPKDVVKGYRELVKKAME</sequence>
<proteinExistence type="predicted"/>
<reference evidence="2" key="1">
    <citation type="journal article" date="2021" name="PeerJ">
        <title>Extensive microbial diversity within the chicken gut microbiome revealed by metagenomics and culture.</title>
        <authorList>
            <person name="Gilroy R."/>
            <person name="Ravi A."/>
            <person name="Getino M."/>
            <person name="Pursley I."/>
            <person name="Horton D.L."/>
            <person name="Alikhan N.F."/>
            <person name="Baker D."/>
            <person name="Gharbi K."/>
            <person name="Hall N."/>
            <person name="Watson M."/>
            <person name="Adriaenssens E.M."/>
            <person name="Foster-Nyarko E."/>
            <person name="Jarju S."/>
            <person name="Secka A."/>
            <person name="Antonio M."/>
            <person name="Oren A."/>
            <person name="Chaudhuri R.R."/>
            <person name="La Ragione R."/>
            <person name="Hildebrand F."/>
            <person name="Pallen M.J."/>
        </authorList>
    </citation>
    <scope>NUCLEOTIDE SEQUENCE</scope>
    <source>
        <strain evidence="2">CHK178-16964</strain>
    </source>
</reference>
<comment type="caution">
    <text evidence="2">The sequence shown here is derived from an EMBL/GenBank/DDBJ whole genome shotgun (WGS) entry which is preliminary data.</text>
</comment>
<dbReference type="InterPro" id="IPR026881">
    <property type="entry name" value="WYL_dom"/>
</dbReference>
<name>A0A9D2KPH2_9FIRM</name>
<dbReference type="Pfam" id="PF13280">
    <property type="entry name" value="WYL"/>
    <property type="match status" value="1"/>
</dbReference>
<evidence type="ECO:0000313" key="3">
    <source>
        <dbReference type="Proteomes" id="UP000823900"/>
    </source>
</evidence>
<dbReference type="AlphaFoldDB" id="A0A9D2KPH2"/>
<dbReference type="Proteomes" id="UP000823900">
    <property type="component" value="Unassembled WGS sequence"/>
</dbReference>
<organism evidence="2 3">
    <name type="scientific">Candidatus Lachnoclostridium stercoravium</name>
    <dbReference type="NCBI Taxonomy" id="2838633"/>
    <lineage>
        <taxon>Bacteria</taxon>
        <taxon>Bacillati</taxon>
        <taxon>Bacillota</taxon>
        <taxon>Clostridia</taxon>
        <taxon>Lachnospirales</taxon>
        <taxon>Lachnospiraceae</taxon>
    </lineage>
</organism>
<accession>A0A9D2KPH2</accession>
<dbReference type="InterPro" id="IPR036514">
    <property type="entry name" value="SGNH_hydro_sf"/>
</dbReference>
<dbReference type="CDD" id="cd00229">
    <property type="entry name" value="SGNH_hydrolase"/>
    <property type="match status" value="1"/>
</dbReference>
<dbReference type="Gene3D" id="3.40.50.1110">
    <property type="entry name" value="SGNH hydrolase"/>
    <property type="match status" value="1"/>
</dbReference>
<gene>
    <name evidence="2" type="ORF">IAA07_11550</name>
</gene>
<dbReference type="InterPro" id="IPR051534">
    <property type="entry name" value="CBASS_pafABC_assoc_protein"/>
</dbReference>
<feature type="domain" description="WYL" evidence="1">
    <location>
        <begin position="344"/>
        <end position="414"/>
    </location>
</feature>
<dbReference type="PROSITE" id="PS52050">
    <property type="entry name" value="WYL"/>
    <property type="match status" value="1"/>
</dbReference>
<dbReference type="PANTHER" id="PTHR34580">
    <property type="match status" value="1"/>
</dbReference>
<dbReference type="PANTHER" id="PTHR34580:SF1">
    <property type="entry name" value="PROTEIN PAFC"/>
    <property type="match status" value="1"/>
</dbReference>
<dbReference type="SUPFAM" id="SSF52266">
    <property type="entry name" value="SGNH hydrolase"/>
    <property type="match status" value="1"/>
</dbReference>
<evidence type="ECO:0000259" key="1">
    <source>
        <dbReference type="Pfam" id="PF13280"/>
    </source>
</evidence>
<dbReference type="EMBL" id="DWZA01000100">
    <property type="protein sequence ID" value="HJA72189.1"/>
    <property type="molecule type" value="Genomic_DNA"/>
</dbReference>
<reference evidence="2" key="2">
    <citation type="submission" date="2021-04" db="EMBL/GenBank/DDBJ databases">
        <authorList>
            <person name="Gilroy R."/>
        </authorList>
    </citation>
    <scope>NUCLEOTIDE SEQUENCE</scope>
    <source>
        <strain evidence="2">CHK178-16964</strain>
    </source>
</reference>
<protein>
    <submittedName>
        <fullName evidence="2">WYL domain-containing protein</fullName>
    </submittedName>
</protein>